<dbReference type="Pfam" id="PF02801">
    <property type="entry name" value="Ketoacyl-synt_C"/>
    <property type="match status" value="1"/>
</dbReference>
<dbReference type="InterPro" id="IPR014031">
    <property type="entry name" value="Ketoacyl_synth_C"/>
</dbReference>
<keyword evidence="7" id="KW-0012">Acyltransferase</keyword>
<dbReference type="Gene3D" id="3.40.47.10">
    <property type="match status" value="1"/>
</dbReference>
<dbReference type="PROSITE" id="PS52004">
    <property type="entry name" value="KS3_2"/>
    <property type="match status" value="1"/>
</dbReference>
<evidence type="ECO:0000256" key="5">
    <source>
        <dbReference type="ARBA" id="ARBA00022679"/>
    </source>
</evidence>
<evidence type="ECO:0000256" key="6">
    <source>
        <dbReference type="ARBA" id="ARBA00022737"/>
    </source>
</evidence>
<protein>
    <submittedName>
        <fullName evidence="10">Polyketide synthase</fullName>
    </submittedName>
</protein>
<evidence type="ECO:0000313" key="10">
    <source>
        <dbReference type="EMBL" id="UNM14791.1"/>
    </source>
</evidence>
<dbReference type="CDD" id="cd00833">
    <property type="entry name" value="PKS"/>
    <property type="match status" value="1"/>
</dbReference>
<dbReference type="SMART" id="SM00825">
    <property type="entry name" value="PKS_KS"/>
    <property type="match status" value="1"/>
</dbReference>
<dbReference type="EMBL" id="CP071872">
    <property type="protein sequence ID" value="UNM14791.1"/>
    <property type="molecule type" value="Genomic_DNA"/>
</dbReference>
<keyword evidence="3" id="KW-0963">Cytoplasm</keyword>
<dbReference type="Proteomes" id="UP000828924">
    <property type="component" value="Chromosome"/>
</dbReference>
<feature type="domain" description="Ketosynthase family 3 (KS3)" evidence="9">
    <location>
        <begin position="8"/>
        <end position="429"/>
    </location>
</feature>
<keyword evidence="11" id="KW-1185">Reference proteome</keyword>
<evidence type="ECO:0000256" key="1">
    <source>
        <dbReference type="ARBA" id="ARBA00004792"/>
    </source>
</evidence>
<dbReference type="PANTHER" id="PTHR43775">
    <property type="entry name" value="FATTY ACID SYNTHASE"/>
    <property type="match status" value="1"/>
</dbReference>
<evidence type="ECO:0000256" key="2">
    <source>
        <dbReference type="ARBA" id="ARBA00022450"/>
    </source>
</evidence>
<dbReference type="InterPro" id="IPR016039">
    <property type="entry name" value="Thiolase-like"/>
</dbReference>
<dbReference type="Pfam" id="PF00109">
    <property type="entry name" value="ketoacyl-synt"/>
    <property type="match status" value="1"/>
</dbReference>
<dbReference type="Pfam" id="PF22336">
    <property type="entry name" value="RhiE-like_linker"/>
    <property type="match status" value="1"/>
</dbReference>
<dbReference type="PANTHER" id="PTHR43775:SF37">
    <property type="entry name" value="SI:DKEY-61P9.11"/>
    <property type="match status" value="1"/>
</dbReference>
<evidence type="ECO:0000256" key="4">
    <source>
        <dbReference type="ARBA" id="ARBA00022553"/>
    </source>
</evidence>
<dbReference type="InterPro" id="IPR018201">
    <property type="entry name" value="Ketoacyl_synth_AS"/>
</dbReference>
<reference evidence="10 11" key="1">
    <citation type="submission" date="2021-03" db="EMBL/GenBank/DDBJ databases">
        <title>Complete genome of Streptomyces formicae strain 1H-GS9 (DSM 100524).</title>
        <authorList>
            <person name="Atanasov K.E."/>
            <person name="Altabella T."/>
            <person name="Ferrer A."/>
        </authorList>
    </citation>
    <scope>NUCLEOTIDE SEQUENCE [LARGE SCALE GENOMIC DNA]</scope>
    <source>
        <strain evidence="10 11">1H-GS9</strain>
    </source>
</reference>
<dbReference type="InterPro" id="IPR050091">
    <property type="entry name" value="PKS_NRPS_Biosynth_Enz"/>
</dbReference>
<keyword evidence="5 8" id="KW-0808">Transferase</keyword>
<evidence type="ECO:0000256" key="3">
    <source>
        <dbReference type="ARBA" id="ARBA00022490"/>
    </source>
</evidence>
<keyword evidence="6" id="KW-0677">Repeat</keyword>
<dbReference type="Gene3D" id="3.30.70.3290">
    <property type="match status" value="1"/>
</dbReference>
<dbReference type="SUPFAM" id="SSF53901">
    <property type="entry name" value="Thiolase-like"/>
    <property type="match status" value="1"/>
</dbReference>
<gene>
    <name evidence="10" type="ORF">J4032_27965</name>
</gene>
<dbReference type="InterPro" id="IPR020841">
    <property type="entry name" value="PKS_Beta-ketoAc_synthase_dom"/>
</dbReference>
<evidence type="ECO:0000313" key="11">
    <source>
        <dbReference type="Proteomes" id="UP000828924"/>
    </source>
</evidence>
<sequence>MKNSNTPAPEVAVIGMSCRAAGVETPLELWETVDGGIARFCRVPEGRWPGWDPGSSAAAPPRAAFIKGIEEFDARFFGISPRMAAWMDPQHRMLLELAWQAVENAALNPDDLAGSPVAVFVGACMSDYRERMNSASRVDSAAFSGTLMAFSANRVSYQFDWTGPSTIIDSACSSGLTALGLAVRGLQAGEYPMALVGAPNLFSHGFYASTAFRGGALSPTGDSTPFRASRDGYVRGEGGVCVLLKLLSAARSDGDPIHAVIRGVGLSHNGLGGGLTGTDAPSQTRLIMATAEAAGRRVQDIGYLEAHGTGTGGDAIEVEALADAISLSEGARPAGPEGKVWIGSVKANIGHLEGAAGLIGLVKAVLVLQRGVIPKIAGLDRPDPALPGADASVAVATRPVAWPAGPRPRLAAVNSFGLGGALAHALVEEVPEISTQDRIEELPLAFPLSAMTESALTQVAARLLRELSGGLPTSLASIAWTLQNGRRALPIRKVVLASDLYALRTALTAVASSEHHPNVLDPEAGSFAEEPVGPWLRGEPVDWSRYSPSQPQLRRAALPGYPFERRPYWFDAEIPQSPNY</sequence>
<name>A0ABY3WQ69_9ACTN</name>
<comment type="pathway">
    <text evidence="1">Antibiotic biosynthesis.</text>
</comment>
<evidence type="ECO:0000256" key="7">
    <source>
        <dbReference type="ARBA" id="ARBA00023315"/>
    </source>
</evidence>
<dbReference type="InterPro" id="IPR014030">
    <property type="entry name" value="Ketoacyl_synth_N"/>
</dbReference>
<organism evidence="10 11">
    <name type="scientific">Streptomyces formicae</name>
    <dbReference type="NCBI Taxonomy" id="1616117"/>
    <lineage>
        <taxon>Bacteria</taxon>
        <taxon>Bacillati</taxon>
        <taxon>Actinomycetota</taxon>
        <taxon>Actinomycetes</taxon>
        <taxon>Kitasatosporales</taxon>
        <taxon>Streptomycetaceae</taxon>
        <taxon>Streptomyces</taxon>
    </lineage>
</organism>
<comment type="similarity">
    <text evidence="8">Belongs to the thiolase-like superfamily. Beta-ketoacyl-ACP synthases family.</text>
</comment>
<accession>A0ABY3WQ69</accession>
<proteinExistence type="inferred from homology"/>
<keyword evidence="2" id="KW-0596">Phosphopantetheine</keyword>
<keyword evidence="4" id="KW-0597">Phosphoprotein</keyword>
<dbReference type="PROSITE" id="PS00606">
    <property type="entry name" value="KS3_1"/>
    <property type="match status" value="1"/>
</dbReference>
<dbReference type="InterPro" id="IPR054514">
    <property type="entry name" value="RhiE-like_linker"/>
</dbReference>
<evidence type="ECO:0000259" key="9">
    <source>
        <dbReference type="PROSITE" id="PS52004"/>
    </source>
</evidence>
<evidence type="ECO:0000256" key="8">
    <source>
        <dbReference type="RuleBase" id="RU003694"/>
    </source>
</evidence>